<name>A0A8J6TPQ4_9GAMM</name>
<dbReference type="AlphaFoldDB" id="A0A8J6TPQ4"/>
<sequence length="229" mass="25943">MTFWEEEQGQQSIEISDDVVDLSFRIDCKTLPVDHGWALSRAILNHLPWLSAEPNGALHQILVAESGNGWLSPDDGNELLYPSRRTKLTIRLPQQRVDEAISQLDGVTLDVDGHAMKLYRPESRLLSTITTLYTRFAIFHDNETEDDFLTRICQELAERGIYPRKMVCGRTNLLKRGEETISTHSLMLADLTPKEAIALQQRGLSEGKDFGCGLFLPHKTVENLILEKD</sequence>
<comment type="caution">
    <text evidence="1">The sequence shown here is derived from an EMBL/GenBank/DDBJ whole genome shotgun (WGS) entry which is preliminary data.</text>
</comment>
<dbReference type="EMBL" id="JACNFK010000013">
    <property type="protein sequence ID" value="MBC8518941.1"/>
    <property type="molecule type" value="Genomic_DNA"/>
</dbReference>
<evidence type="ECO:0000313" key="2">
    <source>
        <dbReference type="Proteomes" id="UP000654401"/>
    </source>
</evidence>
<dbReference type="Pfam" id="PF09559">
    <property type="entry name" value="Cas6"/>
    <property type="match status" value="1"/>
</dbReference>
<protein>
    <submittedName>
        <fullName evidence="1">Type I-MYXAN CRISPR-associated protein Cas6/Cmx6</fullName>
    </submittedName>
</protein>
<dbReference type="Proteomes" id="UP000654401">
    <property type="component" value="Unassembled WGS sequence"/>
</dbReference>
<evidence type="ECO:0000313" key="1">
    <source>
        <dbReference type="EMBL" id="MBC8518941.1"/>
    </source>
</evidence>
<dbReference type="NCBIfam" id="TIGR02807">
    <property type="entry name" value="cas6_cmx6"/>
    <property type="match status" value="1"/>
</dbReference>
<organism evidence="1 2">
    <name type="scientific">Candidatus Thiopontia autotrophica</name>
    <dbReference type="NCBI Taxonomy" id="2841688"/>
    <lineage>
        <taxon>Bacteria</taxon>
        <taxon>Pseudomonadati</taxon>
        <taxon>Pseudomonadota</taxon>
        <taxon>Gammaproteobacteria</taxon>
        <taxon>Candidatus Thiopontia</taxon>
    </lineage>
</organism>
<gene>
    <name evidence="1" type="primary">cas6</name>
    <name evidence="1" type="ORF">H8D24_00845</name>
</gene>
<dbReference type="InterPro" id="IPR014174">
    <property type="entry name" value="CRISPR-assoc_prot_Cas6/Cmx6"/>
</dbReference>
<proteinExistence type="predicted"/>
<reference evidence="1 2" key="1">
    <citation type="submission" date="2020-08" db="EMBL/GenBank/DDBJ databases">
        <title>Bridging the membrane lipid divide: bacteria of the FCB group superphylum have the potential to synthesize archaeal ether lipids.</title>
        <authorList>
            <person name="Villanueva L."/>
            <person name="Von Meijenfeldt F.A.B."/>
            <person name="Westbye A.B."/>
            <person name="Yadav S."/>
            <person name="Hopmans E.C."/>
            <person name="Dutilh B.E."/>
            <person name="Sinninghe Damste J.S."/>
        </authorList>
    </citation>
    <scope>NUCLEOTIDE SEQUENCE [LARGE SCALE GENOMIC DNA]</scope>
    <source>
        <strain evidence="1">NIOZ-UU100</strain>
    </source>
</reference>
<accession>A0A8J6TPQ4</accession>